<reference evidence="9" key="1">
    <citation type="journal article" date="2021" name="BMC Genomics">
        <title>Chromosome-level genome assembly and manually-curated proteome of model necrotroph Parastagonospora nodorum Sn15 reveals a genome-wide trove of candidate effector homologs, and redundancy of virulence-related functions within an accessory chromosome.</title>
        <authorList>
            <person name="Bertazzoni S."/>
            <person name="Jones D.A.B."/>
            <person name="Phan H.T."/>
            <person name="Tan K.-C."/>
            <person name="Hane J.K."/>
        </authorList>
    </citation>
    <scope>NUCLEOTIDE SEQUENCE [LARGE SCALE GENOMIC DNA]</scope>
    <source>
        <strain evidence="9">SN15 / ATCC MYA-4574 / FGSC 10173)</strain>
    </source>
</reference>
<feature type="transmembrane region" description="Helical" evidence="6">
    <location>
        <begin position="203"/>
        <end position="223"/>
    </location>
</feature>
<feature type="transmembrane region" description="Helical" evidence="6">
    <location>
        <begin position="120"/>
        <end position="140"/>
    </location>
</feature>
<dbReference type="Proteomes" id="UP000663193">
    <property type="component" value="Chromosome 8"/>
</dbReference>
<evidence type="ECO:0000256" key="2">
    <source>
        <dbReference type="ARBA" id="ARBA00022692"/>
    </source>
</evidence>
<dbReference type="PANTHER" id="PTHR33048:SF158">
    <property type="entry name" value="MEMBRANE PROTEIN PTH11-LIKE, PUTATIVE-RELATED"/>
    <property type="match status" value="1"/>
</dbReference>
<keyword evidence="4 6" id="KW-0472">Membrane</keyword>
<comment type="similarity">
    <text evidence="5">Belongs to the SAT4 family.</text>
</comment>
<organism evidence="8 9">
    <name type="scientific">Phaeosphaeria nodorum (strain SN15 / ATCC MYA-4574 / FGSC 10173)</name>
    <name type="common">Glume blotch fungus</name>
    <name type="synonym">Parastagonospora nodorum</name>
    <dbReference type="NCBI Taxonomy" id="321614"/>
    <lineage>
        <taxon>Eukaryota</taxon>
        <taxon>Fungi</taxon>
        <taxon>Dikarya</taxon>
        <taxon>Ascomycota</taxon>
        <taxon>Pezizomycotina</taxon>
        <taxon>Dothideomycetes</taxon>
        <taxon>Pleosporomycetidae</taxon>
        <taxon>Pleosporales</taxon>
        <taxon>Pleosporineae</taxon>
        <taxon>Phaeosphaeriaceae</taxon>
        <taxon>Parastagonospora</taxon>
    </lineage>
</organism>
<feature type="domain" description="Rhodopsin" evidence="7">
    <location>
        <begin position="55"/>
        <end position="297"/>
    </location>
</feature>
<feature type="transmembrane region" description="Helical" evidence="6">
    <location>
        <begin position="152"/>
        <end position="175"/>
    </location>
</feature>
<protein>
    <recommendedName>
        <fullName evidence="7">Rhodopsin domain-containing protein</fullName>
    </recommendedName>
</protein>
<accession>A0A7U2F489</accession>
<evidence type="ECO:0000256" key="1">
    <source>
        <dbReference type="ARBA" id="ARBA00004141"/>
    </source>
</evidence>
<evidence type="ECO:0000313" key="9">
    <source>
        <dbReference type="Proteomes" id="UP000663193"/>
    </source>
</evidence>
<dbReference type="GO" id="GO:0016020">
    <property type="term" value="C:membrane"/>
    <property type="evidence" value="ECO:0007669"/>
    <property type="project" value="UniProtKB-SubCell"/>
</dbReference>
<dbReference type="Pfam" id="PF20684">
    <property type="entry name" value="Fung_rhodopsin"/>
    <property type="match status" value="1"/>
</dbReference>
<comment type="subcellular location">
    <subcellularLocation>
        <location evidence="1">Membrane</location>
        <topology evidence="1">Multi-pass membrane protein</topology>
    </subcellularLocation>
</comment>
<evidence type="ECO:0000313" key="8">
    <source>
        <dbReference type="EMBL" id="QRC98409.1"/>
    </source>
</evidence>
<evidence type="ECO:0000256" key="3">
    <source>
        <dbReference type="ARBA" id="ARBA00022989"/>
    </source>
</evidence>
<dbReference type="VEuPathDB" id="FungiDB:JI435_044740"/>
<dbReference type="InterPro" id="IPR049326">
    <property type="entry name" value="Rhodopsin_dom_fungi"/>
</dbReference>
<keyword evidence="3 6" id="KW-1133">Transmembrane helix</keyword>
<name>A0A7U2F489_PHANO</name>
<evidence type="ECO:0000256" key="5">
    <source>
        <dbReference type="ARBA" id="ARBA00038359"/>
    </source>
</evidence>
<gene>
    <name evidence="8" type="ORF">JI435_044740</name>
</gene>
<feature type="transmembrane region" description="Helical" evidence="6">
    <location>
        <begin position="275"/>
        <end position="297"/>
    </location>
</feature>
<dbReference type="EMBL" id="CP069030">
    <property type="protein sequence ID" value="QRC98409.1"/>
    <property type="molecule type" value="Genomic_DNA"/>
</dbReference>
<proteinExistence type="inferred from homology"/>
<evidence type="ECO:0000256" key="6">
    <source>
        <dbReference type="SAM" id="Phobius"/>
    </source>
</evidence>
<feature type="transmembrane region" description="Helical" evidence="6">
    <location>
        <begin position="71"/>
        <end position="92"/>
    </location>
</feature>
<keyword evidence="9" id="KW-1185">Reference proteome</keyword>
<sequence>MDALANFTPEQLAQTPAGVPPPGVVPNLKNPHSDGYVLITVGTTLMAIMFLFLAMRFYAKFLILRKLTPDDYTTICAVIGTCLYYFVCVYGVTKAKFATHMWDISIAHTMSDEFLIPSFFLNWPTALVWAFAKTSFFLMYLDLFSPVKWLRIGCYVGIIVNWGFYIAVIAASLYYNAPSPGQTWLEGSQNPRYAGSFNMTMPIASGSLILDVYILLLPVWVVWNLHLNLTRRLGVIAIFATGLFCCVASSLSIVYKHKLNGKLGDFTWWTYPILLMALVEMCVGISASCMPATAAFWRHVFGQSSENPTGRSLWASRIFMPIRSLVRSKGSSHYSKNSSGSSWPGSHHIYKSSHVDVQVDNESTRHLAHDHEMMAFGGNQSKLV</sequence>
<dbReference type="OrthoDB" id="444631at2759"/>
<keyword evidence="2 6" id="KW-0812">Transmembrane</keyword>
<evidence type="ECO:0000256" key="4">
    <source>
        <dbReference type="ARBA" id="ARBA00023136"/>
    </source>
</evidence>
<dbReference type="AlphaFoldDB" id="A0A7U2F489"/>
<feature type="transmembrane region" description="Helical" evidence="6">
    <location>
        <begin position="36"/>
        <end position="59"/>
    </location>
</feature>
<feature type="transmembrane region" description="Helical" evidence="6">
    <location>
        <begin position="235"/>
        <end position="255"/>
    </location>
</feature>
<dbReference type="InterPro" id="IPR052337">
    <property type="entry name" value="SAT4-like"/>
</dbReference>
<dbReference type="PANTHER" id="PTHR33048">
    <property type="entry name" value="PTH11-LIKE INTEGRAL MEMBRANE PROTEIN (AFU_ORTHOLOGUE AFUA_5G11245)"/>
    <property type="match status" value="1"/>
</dbReference>
<evidence type="ECO:0000259" key="7">
    <source>
        <dbReference type="Pfam" id="PF20684"/>
    </source>
</evidence>